<reference evidence="5 6" key="1">
    <citation type="submission" date="2016-10" db="EMBL/GenBank/DDBJ databases">
        <authorList>
            <person name="de Groot N.N."/>
        </authorList>
    </citation>
    <scope>NUCLEOTIDE SEQUENCE [LARGE SCALE GENOMIC DNA]</scope>
    <source>
        <strain evidence="5 6">A52C2</strain>
    </source>
</reference>
<name>A0A1H9H2B9_9HYPH</name>
<dbReference type="EMBL" id="FOFG01000005">
    <property type="protein sequence ID" value="SEQ56413.1"/>
    <property type="molecule type" value="Genomic_DNA"/>
</dbReference>
<evidence type="ECO:0000256" key="1">
    <source>
        <dbReference type="PIRSR" id="PIRSR640198-1"/>
    </source>
</evidence>
<feature type="binding site" evidence="2">
    <location>
        <begin position="193"/>
        <end position="200"/>
    </location>
    <ligand>
        <name>ATP</name>
        <dbReference type="ChEBI" id="CHEBI:30616"/>
    </ligand>
</feature>
<proteinExistence type="predicted"/>
<feature type="active site" evidence="1">
    <location>
        <position position="189"/>
    </location>
</feature>
<gene>
    <name evidence="5" type="ORF">SAMN05216548_105223</name>
</gene>
<evidence type="ECO:0000256" key="2">
    <source>
        <dbReference type="PIRSR" id="PIRSR640198-2"/>
    </source>
</evidence>
<keyword evidence="6" id="KW-1185">Reference proteome</keyword>
<accession>A0A1H9H2B9</accession>
<dbReference type="GO" id="GO:0005524">
    <property type="term" value="F:ATP binding"/>
    <property type="evidence" value="ECO:0007669"/>
    <property type="project" value="UniProtKB-KW"/>
</dbReference>
<dbReference type="PROSITE" id="PS51459">
    <property type="entry name" value="FIDO"/>
    <property type="match status" value="1"/>
</dbReference>
<feature type="binding site" evidence="2">
    <location>
        <begin position="225"/>
        <end position="226"/>
    </location>
    <ligand>
        <name>ATP</name>
        <dbReference type="ChEBI" id="CHEBI:30616"/>
    </ligand>
</feature>
<dbReference type="SUPFAM" id="SSF140931">
    <property type="entry name" value="Fic-like"/>
    <property type="match status" value="1"/>
</dbReference>
<dbReference type="Pfam" id="PF02661">
    <property type="entry name" value="Fic"/>
    <property type="match status" value="1"/>
</dbReference>
<dbReference type="PANTHER" id="PTHR13504:SF38">
    <property type="entry name" value="FIDO DOMAIN-CONTAINING PROTEIN"/>
    <property type="match status" value="1"/>
</dbReference>
<sequence>MVYVDQIQLPQDIQFSPETLNLLDEVQSAIAEISSIRPFDPEVNSRISTEFLPDRVTASLNIEGISVSRRQTLLMMDAMTLSENSSKAEQEVYNALKADEFVFDLALSGQSLTSSAVREINRILQDRVLKTAGTYRQQNVEITGAAFQPPDHTSVPQLISDLVDAYCSIGNVHPVLKAAWLHASFTHIHPFEDGNGRTGRLLQDLSLLYDGYYPTGIPSHRRDDYYDALECADSGDWNQICQMICEFELTVLSKVQAIYNEVRSRGEFITALAKRAKETRTGALHKQYVVWKQRMHNFTNQIVATCDDVNRSSDILFVRTDQHEIIDFPTWQEISEKGRRSKTWVLNQTWFSEGQPFYKSILYFRRHEFRPDDVFSRDQLYGKVSLFLTGGEPEDGYRFDFNRFADRDIRFRELLLVDGGLHVFRSTRKFRVGRFGEEEIWQCDDELDSSKVVQEIVEDIFRRKLGL</sequence>
<keyword evidence="2" id="KW-0547">Nucleotide-binding</keyword>
<protein>
    <submittedName>
        <fullName evidence="5">Fic family protein</fullName>
    </submittedName>
</protein>
<evidence type="ECO:0000313" key="5">
    <source>
        <dbReference type="EMBL" id="SEQ56413.1"/>
    </source>
</evidence>
<evidence type="ECO:0000259" key="4">
    <source>
        <dbReference type="PROSITE" id="PS51459"/>
    </source>
</evidence>
<feature type="site" description="Important for autoinhibition of adenylyltransferase activity" evidence="3">
    <location>
        <position position="63"/>
    </location>
</feature>
<dbReference type="InterPro" id="IPR003812">
    <property type="entry name" value="Fido"/>
</dbReference>
<dbReference type="PANTHER" id="PTHR13504">
    <property type="entry name" value="FIDO DOMAIN-CONTAINING PROTEIN DDB_G0283145"/>
    <property type="match status" value="1"/>
</dbReference>
<organism evidence="5 6">
    <name type="scientific">Faunimonas pinastri</name>
    <dbReference type="NCBI Taxonomy" id="1855383"/>
    <lineage>
        <taxon>Bacteria</taxon>
        <taxon>Pseudomonadati</taxon>
        <taxon>Pseudomonadota</taxon>
        <taxon>Alphaproteobacteria</taxon>
        <taxon>Hyphomicrobiales</taxon>
        <taxon>Afifellaceae</taxon>
        <taxon>Faunimonas</taxon>
    </lineage>
</organism>
<evidence type="ECO:0000313" key="6">
    <source>
        <dbReference type="Proteomes" id="UP000199647"/>
    </source>
</evidence>
<dbReference type="Gene3D" id="1.10.3290.10">
    <property type="entry name" value="Fido-like domain"/>
    <property type="match status" value="1"/>
</dbReference>
<dbReference type="AlphaFoldDB" id="A0A1H9H2B9"/>
<dbReference type="STRING" id="1855383.SAMN05216548_105223"/>
<dbReference type="InterPro" id="IPR040198">
    <property type="entry name" value="Fido_containing"/>
</dbReference>
<dbReference type="OrthoDB" id="9813719at2"/>
<feature type="domain" description="Fido" evidence="4">
    <location>
        <begin position="112"/>
        <end position="246"/>
    </location>
</feature>
<dbReference type="RefSeq" id="WP_092496347.1">
    <property type="nucleotide sequence ID" value="NZ_FOFG01000005.1"/>
</dbReference>
<evidence type="ECO:0000256" key="3">
    <source>
        <dbReference type="PIRSR" id="PIRSR640198-3"/>
    </source>
</evidence>
<dbReference type="Proteomes" id="UP000199647">
    <property type="component" value="Unassembled WGS sequence"/>
</dbReference>
<keyword evidence="2" id="KW-0067">ATP-binding</keyword>
<dbReference type="InterPro" id="IPR036597">
    <property type="entry name" value="Fido-like_dom_sf"/>
</dbReference>